<organism evidence="2">
    <name type="scientific">Homalodisca liturata</name>
    <dbReference type="NCBI Taxonomy" id="320908"/>
    <lineage>
        <taxon>Eukaryota</taxon>
        <taxon>Metazoa</taxon>
        <taxon>Ecdysozoa</taxon>
        <taxon>Arthropoda</taxon>
        <taxon>Hexapoda</taxon>
        <taxon>Insecta</taxon>
        <taxon>Pterygota</taxon>
        <taxon>Neoptera</taxon>
        <taxon>Paraneoptera</taxon>
        <taxon>Hemiptera</taxon>
        <taxon>Auchenorrhyncha</taxon>
        <taxon>Membracoidea</taxon>
        <taxon>Cicadellidae</taxon>
        <taxon>Cicadellinae</taxon>
        <taxon>Proconiini</taxon>
        <taxon>Homalodisca</taxon>
    </lineage>
</organism>
<proteinExistence type="predicted"/>
<feature type="region of interest" description="Disordered" evidence="1">
    <location>
        <begin position="429"/>
        <end position="468"/>
    </location>
</feature>
<feature type="compositionally biased region" description="Low complexity" evidence="1">
    <location>
        <begin position="141"/>
        <end position="150"/>
    </location>
</feature>
<dbReference type="EMBL" id="GECU01004638">
    <property type="protein sequence ID" value="JAT03069.1"/>
    <property type="molecule type" value="Transcribed_RNA"/>
</dbReference>
<name>A0A1B6JV30_9HEMI</name>
<feature type="compositionally biased region" description="Acidic residues" evidence="1">
    <location>
        <begin position="53"/>
        <end position="64"/>
    </location>
</feature>
<feature type="compositionally biased region" description="Basic and acidic residues" evidence="1">
    <location>
        <begin position="120"/>
        <end position="137"/>
    </location>
</feature>
<feature type="non-terminal residue" evidence="2">
    <location>
        <position position="502"/>
    </location>
</feature>
<accession>A0A1B6JV30</accession>
<gene>
    <name evidence="2" type="ORF">g.53811</name>
</gene>
<protein>
    <submittedName>
        <fullName evidence="2">Uncharacterized protein</fullName>
    </submittedName>
</protein>
<sequence length="502" mass="54950">MGEPVSSGPSSRQHRPWESGKSYARTAAGEGVVGSPTSLVDIFDTAFGSEVDQPADDCLGDMELDPLFADSDGGEDVDVVEPSPSRVWYPRQSDHYSAPWSPSYFTPEYQDSYEARRKRSLETDAFLKPKKSNERVGLDSGPGPSSGTTSDVTRQVAVVPPTVQGGVRKKSSPHQRARRMYEHSAPPEVKVEPPTRPTPSSTSISYNASRPGVSQAEDGPLAPDLQLDWLSSTESDDDSGIEVLSVQYNNSNNTNNSSSTSGRPVQVVDLTQESDEEMLYQPTPPPPRQPPQPPIGPPPLIRLRLPSCRYQPPPPVSPPDQPPPTQSTLNFNSYIPATCIHAPAPPPATWLPPVPHAFTPAPPIEPPTHGMPHGAGFPGYFPSTPPRLYPVHQQLWQSQQRMQELQRRRLAPPIPGFRHQDLMMHHNSHLHGHGHTGPPFTHPHPAPHPHHNPHQPPLPVPQQPTVYSRPEVVGHPTIHHVMAPSEPIDPIVNPPVQTEIVV</sequence>
<evidence type="ECO:0000313" key="2">
    <source>
        <dbReference type="EMBL" id="JAT03069.1"/>
    </source>
</evidence>
<feature type="compositionally biased region" description="Low complexity" evidence="1">
    <location>
        <begin position="301"/>
        <end position="310"/>
    </location>
</feature>
<reference evidence="2" key="1">
    <citation type="submission" date="2015-11" db="EMBL/GenBank/DDBJ databases">
        <title>De novo transcriptome assembly of four potential Pierce s Disease insect vectors from Arizona vineyards.</title>
        <authorList>
            <person name="Tassone E.E."/>
        </authorList>
    </citation>
    <scope>NUCLEOTIDE SEQUENCE</scope>
</reference>
<feature type="compositionally biased region" description="Pro residues" evidence="1">
    <location>
        <begin position="282"/>
        <end position="300"/>
    </location>
</feature>
<feature type="compositionally biased region" description="Basic residues" evidence="1">
    <location>
        <begin position="167"/>
        <end position="178"/>
    </location>
</feature>
<feature type="region of interest" description="Disordered" evidence="1">
    <location>
        <begin position="277"/>
        <end position="328"/>
    </location>
</feature>
<dbReference type="AlphaFoldDB" id="A0A1B6JV30"/>
<feature type="region of interest" description="Disordered" evidence="1">
    <location>
        <begin position="1"/>
        <end position="35"/>
    </location>
</feature>
<feature type="compositionally biased region" description="Pro residues" evidence="1">
    <location>
        <begin position="311"/>
        <end position="325"/>
    </location>
</feature>
<evidence type="ECO:0000256" key="1">
    <source>
        <dbReference type="SAM" id="MobiDB-lite"/>
    </source>
</evidence>
<feature type="region of interest" description="Disordered" evidence="1">
    <location>
        <begin position="50"/>
        <end position="223"/>
    </location>
</feature>